<dbReference type="SUPFAM" id="SSF55681">
    <property type="entry name" value="Class II aaRS and biotin synthetases"/>
    <property type="match status" value="1"/>
</dbReference>
<evidence type="ECO:0000313" key="2">
    <source>
        <dbReference type="EMBL" id="PKA60340.1"/>
    </source>
</evidence>
<dbReference type="Pfam" id="PF21948">
    <property type="entry name" value="LplA-B_cat"/>
    <property type="match status" value="1"/>
</dbReference>
<dbReference type="AlphaFoldDB" id="A0A2I0AXR2"/>
<gene>
    <name evidence="2" type="ORF">AXF42_Ash008399</name>
</gene>
<protein>
    <recommendedName>
        <fullName evidence="1">BPL/LPL catalytic domain-containing protein</fullName>
    </recommendedName>
</protein>
<dbReference type="PANTHER" id="PTHR43506:SF1">
    <property type="entry name" value="BPL_LPL CATALYTIC DOMAIN-CONTAINING PROTEIN"/>
    <property type="match status" value="1"/>
</dbReference>
<name>A0A2I0AXR2_9ASPA</name>
<sequence length="246" mass="28561">MNLIRTGAFPILRQLYLEERLLRTSSNNWCLINDGTSHPNLVMGVSGIPVELINIDLVLQDQIPIIRRFTGGGTVIVDDGTIFVTFICNKDAIPGLQPYPRPIMSWTGQFYEKVFQGFAGFHLCENDYAFENRKFGGNALSITKNRWIHHTSFLWDYDGKNMEYLKIPKRAPEFRLVWSFNFGFIEHLNGWFGICLHKAKVRILVNPKFRAELRLIPIGLEQAFPFEQFLLNFQNLTKLQNSLWFD</sequence>
<organism evidence="2 3">
    <name type="scientific">Apostasia shenzhenica</name>
    <dbReference type="NCBI Taxonomy" id="1088818"/>
    <lineage>
        <taxon>Eukaryota</taxon>
        <taxon>Viridiplantae</taxon>
        <taxon>Streptophyta</taxon>
        <taxon>Embryophyta</taxon>
        <taxon>Tracheophyta</taxon>
        <taxon>Spermatophyta</taxon>
        <taxon>Magnoliopsida</taxon>
        <taxon>Liliopsida</taxon>
        <taxon>Asparagales</taxon>
        <taxon>Orchidaceae</taxon>
        <taxon>Apostasioideae</taxon>
        <taxon>Apostasia</taxon>
    </lineage>
</organism>
<keyword evidence="3" id="KW-1185">Reference proteome</keyword>
<dbReference type="InterPro" id="IPR004143">
    <property type="entry name" value="BPL_LPL_catalytic"/>
</dbReference>
<evidence type="ECO:0000259" key="1">
    <source>
        <dbReference type="PROSITE" id="PS51733"/>
    </source>
</evidence>
<dbReference type="EMBL" id="KZ451939">
    <property type="protein sequence ID" value="PKA60340.1"/>
    <property type="molecule type" value="Genomic_DNA"/>
</dbReference>
<reference evidence="2 3" key="1">
    <citation type="journal article" date="2017" name="Nature">
        <title>The Apostasia genome and the evolution of orchids.</title>
        <authorList>
            <person name="Zhang G.Q."/>
            <person name="Liu K.W."/>
            <person name="Li Z."/>
            <person name="Lohaus R."/>
            <person name="Hsiao Y.Y."/>
            <person name="Niu S.C."/>
            <person name="Wang J.Y."/>
            <person name="Lin Y.C."/>
            <person name="Xu Q."/>
            <person name="Chen L.J."/>
            <person name="Yoshida K."/>
            <person name="Fujiwara S."/>
            <person name="Wang Z.W."/>
            <person name="Zhang Y.Q."/>
            <person name="Mitsuda N."/>
            <person name="Wang M."/>
            <person name="Liu G.H."/>
            <person name="Pecoraro L."/>
            <person name="Huang H.X."/>
            <person name="Xiao X.J."/>
            <person name="Lin M."/>
            <person name="Wu X.Y."/>
            <person name="Wu W.L."/>
            <person name="Chen Y.Y."/>
            <person name="Chang S.B."/>
            <person name="Sakamoto S."/>
            <person name="Ohme-Takagi M."/>
            <person name="Yagi M."/>
            <person name="Zeng S.J."/>
            <person name="Shen C.Y."/>
            <person name="Yeh C.M."/>
            <person name="Luo Y.B."/>
            <person name="Tsai W.C."/>
            <person name="Van de Peer Y."/>
            <person name="Liu Z.J."/>
        </authorList>
    </citation>
    <scope>NUCLEOTIDE SEQUENCE [LARGE SCALE GENOMIC DNA]</scope>
    <source>
        <strain evidence="3">cv. Shenzhen</strain>
        <tissue evidence="2">Stem</tissue>
    </source>
</reference>
<proteinExistence type="predicted"/>
<dbReference type="OrthoDB" id="201621at2759"/>
<dbReference type="CDD" id="cd16443">
    <property type="entry name" value="LplA"/>
    <property type="match status" value="1"/>
</dbReference>
<dbReference type="InterPro" id="IPR053264">
    <property type="entry name" value="Lipoate-ligase_2_inactive"/>
</dbReference>
<dbReference type="STRING" id="1088818.A0A2I0AXR2"/>
<feature type="domain" description="BPL/LPL catalytic" evidence="1">
    <location>
        <begin position="26"/>
        <end position="196"/>
    </location>
</feature>
<dbReference type="InterPro" id="IPR045864">
    <property type="entry name" value="aa-tRNA-synth_II/BPL/LPL"/>
</dbReference>
<dbReference type="PROSITE" id="PS51733">
    <property type="entry name" value="BPL_LPL_CATALYTIC"/>
    <property type="match status" value="1"/>
</dbReference>
<evidence type="ECO:0000313" key="3">
    <source>
        <dbReference type="Proteomes" id="UP000236161"/>
    </source>
</evidence>
<dbReference type="PANTHER" id="PTHR43506">
    <property type="entry name" value="BIOTIN/LIPOATE A/B PROTEIN LIGASE FAMILY"/>
    <property type="match status" value="1"/>
</dbReference>
<dbReference type="Gene3D" id="3.30.930.10">
    <property type="entry name" value="Bira Bifunctional Protein, Domain 2"/>
    <property type="match status" value="1"/>
</dbReference>
<accession>A0A2I0AXR2</accession>
<dbReference type="Proteomes" id="UP000236161">
    <property type="component" value="Unassembled WGS sequence"/>
</dbReference>